<protein>
    <recommendedName>
        <fullName evidence="4">HMG box domain-containing protein</fullName>
    </recommendedName>
</protein>
<dbReference type="EMBL" id="KN818442">
    <property type="protein sequence ID" value="KIL56159.1"/>
    <property type="molecule type" value="Genomic_DNA"/>
</dbReference>
<evidence type="ECO:0000313" key="2">
    <source>
        <dbReference type="EMBL" id="KIL56159.1"/>
    </source>
</evidence>
<dbReference type="AlphaFoldDB" id="A0A0C2SQ62"/>
<accession>A0A0C2SQ62</accession>
<dbReference type="HOGENOM" id="CLU_2346212_0_0_1"/>
<evidence type="ECO:0000313" key="3">
    <source>
        <dbReference type="Proteomes" id="UP000054549"/>
    </source>
</evidence>
<reference evidence="2 3" key="1">
    <citation type="submission" date="2014-04" db="EMBL/GenBank/DDBJ databases">
        <title>Evolutionary Origins and Diversification of the Mycorrhizal Mutualists.</title>
        <authorList>
            <consortium name="DOE Joint Genome Institute"/>
            <consortium name="Mycorrhizal Genomics Consortium"/>
            <person name="Kohler A."/>
            <person name="Kuo A."/>
            <person name="Nagy L.G."/>
            <person name="Floudas D."/>
            <person name="Copeland A."/>
            <person name="Barry K.W."/>
            <person name="Cichocki N."/>
            <person name="Veneault-Fourrey C."/>
            <person name="LaButti K."/>
            <person name="Lindquist E.A."/>
            <person name="Lipzen A."/>
            <person name="Lundell T."/>
            <person name="Morin E."/>
            <person name="Murat C."/>
            <person name="Riley R."/>
            <person name="Ohm R."/>
            <person name="Sun H."/>
            <person name="Tunlid A."/>
            <person name="Henrissat B."/>
            <person name="Grigoriev I.V."/>
            <person name="Hibbett D.S."/>
            <person name="Martin F."/>
        </authorList>
    </citation>
    <scope>NUCLEOTIDE SEQUENCE [LARGE SCALE GENOMIC DNA]</scope>
    <source>
        <strain evidence="2 3">Koide BX008</strain>
    </source>
</reference>
<gene>
    <name evidence="2" type="ORF">M378DRAFT_172952</name>
</gene>
<proteinExistence type="predicted"/>
<keyword evidence="3" id="KW-1185">Reference proteome</keyword>
<organism evidence="2 3">
    <name type="scientific">Amanita muscaria (strain Koide BX008)</name>
    <dbReference type="NCBI Taxonomy" id="946122"/>
    <lineage>
        <taxon>Eukaryota</taxon>
        <taxon>Fungi</taxon>
        <taxon>Dikarya</taxon>
        <taxon>Basidiomycota</taxon>
        <taxon>Agaricomycotina</taxon>
        <taxon>Agaricomycetes</taxon>
        <taxon>Agaricomycetidae</taxon>
        <taxon>Agaricales</taxon>
        <taxon>Pluteineae</taxon>
        <taxon>Amanitaceae</taxon>
        <taxon>Amanita</taxon>
    </lineage>
</organism>
<feature type="region of interest" description="Disordered" evidence="1">
    <location>
        <begin position="1"/>
        <end position="37"/>
    </location>
</feature>
<dbReference type="InParanoid" id="A0A0C2SQ62"/>
<evidence type="ECO:0000256" key="1">
    <source>
        <dbReference type="SAM" id="MobiDB-lite"/>
    </source>
</evidence>
<dbReference type="Proteomes" id="UP000054549">
    <property type="component" value="Unassembled WGS sequence"/>
</dbReference>
<evidence type="ECO:0008006" key="4">
    <source>
        <dbReference type="Google" id="ProtNLM"/>
    </source>
</evidence>
<name>A0A0C2SQ62_AMAMK</name>
<feature type="compositionally biased region" description="Basic residues" evidence="1">
    <location>
        <begin position="20"/>
        <end position="29"/>
    </location>
</feature>
<sequence length="97" mass="10866">MAAAMPSAQEPSDKSESGKGKSKATRGRKPAKEYVLDADSATPKDLFAKEYFADPDNEGKLKADVLKAWNALGKDEKREYFELSKLLKRERNTEKEN</sequence>